<organism evidence="2 3">
    <name type="scientific">Aequorivita xiaoshiensis</name>
    <dbReference type="NCBI Taxonomy" id="2874476"/>
    <lineage>
        <taxon>Bacteria</taxon>
        <taxon>Pseudomonadati</taxon>
        <taxon>Bacteroidota</taxon>
        <taxon>Flavobacteriia</taxon>
        <taxon>Flavobacteriales</taxon>
        <taxon>Flavobacteriaceae</taxon>
        <taxon>Aequorivita</taxon>
    </lineage>
</organism>
<evidence type="ECO:0000313" key="2">
    <source>
        <dbReference type="EMBL" id="MCG2431548.1"/>
    </source>
</evidence>
<dbReference type="Pfam" id="PF10825">
    <property type="entry name" value="DUF2752"/>
    <property type="match status" value="1"/>
</dbReference>
<protein>
    <submittedName>
        <fullName evidence="2">DUF2752 domain-containing protein</fullName>
    </submittedName>
</protein>
<sequence>MLSVLSTGFEDYMIPCVNKKIFGVECLGCGMQRSFVHVFTGEFAAAFKVYPAIYTIILLLAVIFVNFFVKFKFDYQIKIGLIALNAIVIVVSYFIKMNQFI</sequence>
<comment type="caution">
    <text evidence="2">The sequence shown here is derived from an EMBL/GenBank/DDBJ whole genome shotgun (WGS) entry which is preliminary data.</text>
</comment>
<proteinExistence type="predicted"/>
<keyword evidence="3" id="KW-1185">Reference proteome</keyword>
<feature type="transmembrane region" description="Helical" evidence="1">
    <location>
        <begin position="75"/>
        <end position="95"/>
    </location>
</feature>
<gene>
    <name evidence="2" type="ORF">K8344_10495</name>
</gene>
<keyword evidence="1" id="KW-0472">Membrane</keyword>
<accession>A0A9X1U6F4</accession>
<keyword evidence="1" id="KW-0812">Transmembrane</keyword>
<feature type="transmembrane region" description="Helical" evidence="1">
    <location>
        <begin position="49"/>
        <end position="69"/>
    </location>
</feature>
<keyword evidence="1" id="KW-1133">Transmembrane helix</keyword>
<reference evidence="2" key="1">
    <citation type="submission" date="2021-09" db="EMBL/GenBank/DDBJ databases">
        <title>Genome of Aequorivita sp. strain F64183.</title>
        <authorList>
            <person name="Wang Y."/>
        </authorList>
    </citation>
    <scope>NUCLEOTIDE SEQUENCE</scope>
    <source>
        <strain evidence="2">F64183</strain>
    </source>
</reference>
<dbReference type="EMBL" id="JAIRBB010000009">
    <property type="protein sequence ID" value="MCG2431548.1"/>
    <property type="molecule type" value="Genomic_DNA"/>
</dbReference>
<dbReference type="InterPro" id="IPR021215">
    <property type="entry name" value="DUF2752"/>
</dbReference>
<dbReference type="Proteomes" id="UP001139462">
    <property type="component" value="Unassembled WGS sequence"/>
</dbReference>
<name>A0A9X1U6F4_9FLAO</name>
<evidence type="ECO:0000256" key="1">
    <source>
        <dbReference type="SAM" id="Phobius"/>
    </source>
</evidence>
<evidence type="ECO:0000313" key="3">
    <source>
        <dbReference type="Proteomes" id="UP001139462"/>
    </source>
</evidence>
<dbReference type="AlphaFoldDB" id="A0A9X1U6F4"/>